<dbReference type="Proteomes" id="UP001597063">
    <property type="component" value="Unassembled WGS sequence"/>
</dbReference>
<dbReference type="RefSeq" id="WP_131755871.1">
    <property type="nucleotide sequence ID" value="NZ_CAACUY010000009.1"/>
</dbReference>
<dbReference type="Pfam" id="PF04149">
    <property type="entry name" value="DUF397"/>
    <property type="match status" value="1"/>
</dbReference>
<evidence type="ECO:0000313" key="2">
    <source>
        <dbReference type="EMBL" id="MFD0691510.1"/>
    </source>
</evidence>
<feature type="domain" description="DUF397" evidence="1">
    <location>
        <begin position="7"/>
        <end position="59"/>
    </location>
</feature>
<keyword evidence="3" id="KW-1185">Reference proteome</keyword>
<sequence length="61" mass="6771">MDLSEGAWRRASRSHDDGDQCVEVASFSDVVAFRDSKDPDGPRIVVSRGEFGRFAEALRDV</sequence>
<gene>
    <name evidence="2" type="ORF">ACFQZM_43960</name>
</gene>
<dbReference type="InterPro" id="IPR007278">
    <property type="entry name" value="DUF397"/>
</dbReference>
<comment type="caution">
    <text evidence="2">The sequence shown here is derived from an EMBL/GenBank/DDBJ whole genome shotgun (WGS) entry which is preliminary data.</text>
</comment>
<reference evidence="3" key="1">
    <citation type="journal article" date="2019" name="Int. J. Syst. Evol. Microbiol.">
        <title>The Global Catalogue of Microorganisms (GCM) 10K type strain sequencing project: providing services to taxonomists for standard genome sequencing and annotation.</title>
        <authorList>
            <consortium name="The Broad Institute Genomics Platform"/>
            <consortium name="The Broad Institute Genome Sequencing Center for Infectious Disease"/>
            <person name="Wu L."/>
            <person name="Ma J."/>
        </authorList>
    </citation>
    <scope>NUCLEOTIDE SEQUENCE [LARGE SCALE GENOMIC DNA]</scope>
    <source>
        <strain evidence="3">JCM 9371</strain>
    </source>
</reference>
<dbReference type="EMBL" id="JBHTGP010000031">
    <property type="protein sequence ID" value="MFD0691510.1"/>
    <property type="molecule type" value="Genomic_DNA"/>
</dbReference>
<protein>
    <submittedName>
        <fullName evidence="2">DUF397 domain-containing protein</fullName>
    </submittedName>
</protein>
<evidence type="ECO:0000259" key="1">
    <source>
        <dbReference type="Pfam" id="PF04149"/>
    </source>
</evidence>
<organism evidence="2 3">
    <name type="scientific">Actinomadura fibrosa</name>
    <dbReference type="NCBI Taxonomy" id="111802"/>
    <lineage>
        <taxon>Bacteria</taxon>
        <taxon>Bacillati</taxon>
        <taxon>Actinomycetota</taxon>
        <taxon>Actinomycetes</taxon>
        <taxon>Streptosporangiales</taxon>
        <taxon>Thermomonosporaceae</taxon>
        <taxon>Actinomadura</taxon>
    </lineage>
</organism>
<name>A0ABW2Y0F3_9ACTN</name>
<accession>A0ABW2Y0F3</accession>
<proteinExistence type="predicted"/>
<evidence type="ECO:0000313" key="3">
    <source>
        <dbReference type="Proteomes" id="UP001597063"/>
    </source>
</evidence>